<dbReference type="GO" id="GO:0000493">
    <property type="term" value="P:box H/ACA snoRNP assembly"/>
    <property type="evidence" value="ECO:0007669"/>
    <property type="project" value="InterPro"/>
</dbReference>
<feature type="region of interest" description="Disordered" evidence="9">
    <location>
        <begin position="282"/>
        <end position="354"/>
    </location>
</feature>
<dbReference type="InterPro" id="IPR038664">
    <property type="entry name" value="Gar1/Naf1_Cbf5-bd_sf"/>
</dbReference>
<feature type="region of interest" description="Disordered" evidence="9">
    <location>
        <begin position="16"/>
        <end position="145"/>
    </location>
</feature>
<feature type="compositionally biased region" description="Acidic residues" evidence="9">
    <location>
        <begin position="97"/>
        <end position="141"/>
    </location>
</feature>
<dbReference type="InterPro" id="IPR007504">
    <property type="entry name" value="H/ACA_rnp_Gar1/Naf1"/>
</dbReference>
<dbReference type="AlphaFoldDB" id="A0A376B1D3"/>
<evidence type="ECO:0000256" key="2">
    <source>
        <dbReference type="ARBA" id="ARBA00009801"/>
    </source>
</evidence>
<keyword evidence="7" id="KW-0694">RNA-binding</keyword>
<dbReference type="GO" id="GO:0001522">
    <property type="term" value="P:pseudouridine synthesis"/>
    <property type="evidence" value="ECO:0007669"/>
    <property type="project" value="InterPro"/>
</dbReference>
<feature type="compositionally biased region" description="Low complexity" evidence="9">
    <location>
        <begin position="334"/>
        <end position="351"/>
    </location>
</feature>
<evidence type="ECO:0000256" key="7">
    <source>
        <dbReference type="ARBA" id="ARBA00022884"/>
    </source>
</evidence>
<keyword evidence="6" id="KW-0597">Phosphoprotein</keyword>
<dbReference type="InterPro" id="IPR009000">
    <property type="entry name" value="Transl_B-barrel_sf"/>
</dbReference>
<dbReference type="VEuPathDB" id="FungiDB:SCODWIG_00259"/>
<dbReference type="PANTHER" id="PTHR31633:SF1">
    <property type="entry name" value="H_ACA RIBONUCLEOPROTEIN COMPLEX NON-CORE SUBUNIT NAF1"/>
    <property type="match status" value="1"/>
</dbReference>
<gene>
    <name evidence="10" type="ORF">SCODWIG_00259</name>
</gene>
<feature type="compositionally biased region" description="Basic and acidic residues" evidence="9">
    <location>
        <begin position="560"/>
        <end position="575"/>
    </location>
</feature>
<name>A0A376B1D3_9ASCO</name>
<accession>A0A376B1D3</accession>
<feature type="compositionally biased region" description="Acidic residues" evidence="9">
    <location>
        <begin position="47"/>
        <end position="58"/>
    </location>
</feature>
<dbReference type="InterPro" id="IPR040309">
    <property type="entry name" value="Naf1"/>
</dbReference>
<feature type="compositionally biased region" description="Low complexity" evidence="9">
    <location>
        <begin position="30"/>
        <end position="39"/>
    </location>
</feature>
<evidence type="ECO:0000313" key="11">
    <source>
        <dbReference type="Proteomes" id="UP000262825"/>
    </source>
</evidence>
<evidence type="ECO:0000256" key="4">
    <source>
        <dbReference type="ARBA" id="ARBA00022517"/>
    </source>
</evidence>
<dbReference type="Pfam" id="PF04410">
    <property type="entry name" value="Gar1"/>
    <property type="match status" value="1"/>
</dbReference>
<evidence type="ECO:0000256" key="9">
    <source>
        <dbReference type="SAM" id="MobiDB-lite"/>
    </source>
</evidence>
<evidence type="ECO:0000256" key="1">
    <source>
        <dbReference type="ARBA" id="ARBA00004123"/>
    </source>
</evidence>
<feature type="compositionally biased region" description="Polar residues" evidence="9">
    <location>
        <begin position="387"/>
        <end position="402"/>
    </location>
</feature>
<proteinExistence type="inferred from homology"/>
<feature type="region of interest" description="Disordered" evidence="9">
    <location>
        <begin position="548"/>
        <end position="575"/>
    </location>
</feature>
<feature type="compositionally biased region" description="Basic and acidic residues" evidence="9">
    <location>
        <begin position="68"/>
        <end position="84"/>
    </location>
</feature>
<dbReference type="GO" id="GO:0003723">
    <property type="term" value="F:RNA binding"/>
    <property type="evidence" value="ECO:0007669"/>
    <property type="project" value="UniProtKB-KW"/>
</dbReference>
<protein>
    <recommendedName>
        <fullName evidence="3">H/ACA ribonucleoprotein complex non-core subunit NAF1</fullName>
    </recommendedName>
</protein>
<sequence>MVESIVTDVTHKNLEQELIGQNKPIDILFDPNTNPGNNENDNKPDVLLEDIEGLDNNDEMNNGANDSKIQKKEQILDDKVKNDDNSNSIDNRTDDKGNEDDDEESENDDEESENDDEESENDDEESENDDEPNEYDDDDDEYNKADVDPIRSEHETLKEPVLEVPKDFELSDTTPTQIIGHIQSVFESNMIIKSDLSAEKRVLKEGAIICLQNKTIVGRICEIFGPLVCPFYRISFKDKNAAEKFVQNIGEKVYLVIPSAHWTDTFELKRFKGSDASNVYDEEVKEEEQEFSDDEKEESYKRQQKRLKKQKKPNNNENNTNVSENVNKKRKRNNNTYNNNNRNNKYINTKNMPGSKYNNFKFPQMRLPNLMKPEPLSYMPREKRVPENSSNSASIHNSTDYSQQNQVNNTYLSNYNDNVQRNLQTEYQNNCTGSYANPGLNNSANPIYYQANNPSHFIPQPQFYPNTQVKISTNNNNNNNTYQPYQQVPNAYTNTYQQQQQYQNQSIQFYQQYQNQPMQSYQQQPQPQINSQIQKVLTLLQQQYNQTSPSLLNNTNNNVHRTDDNDVDKNFKPDY</sequence>
<keyword evidence="4" id="KW-0690">Ribosome biogenesis</keyword>
<comment type="subcellular location">
    <subcellularLocation>
        <location evidence="1">Nucleus</location>
    </subcellularLocation>
</comment>
<evidence type="ECO:0000313" key="10">
    <source>
        <dbReference type="EMBL" id="SSD58498.1"/>
    </source>
</evidence>
<comment type="similarity">
    <text evidence="2">Belongs to the NAF1 family.</text>
</comment>
<dbReference type="GO" id="GO:0005634">
    <property type="term" value="C:nucleus"/>
    <property type="evidence" value="ECO:0007669"/>
    <property type="project" value="UniProtKB-SubCell"/>
</dbReference>
<dbReference type="Gene3D" id="2.40.10.230">
    <property type="entry name" value="Probable tRNA pseudouridine synthase domain"/>
    <property type="match status" value="1"/>
</dbReference>
<dbReference type="PANTHER" id="PTHR31633">
    <property type="entry name" value="H/ACA RIBONUCLEOPROTEIN COMPLEX NON-CORE SUBUNIT NAF1"/>
    <property type="match status" value="1"/>
</dbReference>
<feature type="compositionally biased region" description="Acidic residues" evidence="9">
    <location>
        <begin position="282"/>
        <end position="297"/>
    </location>
</feature>
<evidence type="ECO:0000256" key="6">
    <source>
        <dbReference type="ARBA" id="ARBA00022553"/>
    </source>
</evidence>
<feature type="region of interest" description="Disordered" evidence="9">
    <location>
        <begin position="381"/>
        <end position="402"/>
    </location>
</feature>
<evidence type="ECO:0000256" key="5">
    <source>
        <dbReference type="ARBA" id="ARBA00022552"/>
    </source>
</evidence>
<evidence type="ECO:0000256" key="8">
    <source>
        <dbReference type="ARBA" id="ARBA00023242"/>
    </source>
</evidence>
<dbReference type="GO" id="GO:0006364">
    <property type="term" value="P:rRNA processing"/>
    <property type="evidence" value="ECO:0007669"/>
    <property type="project" value="UniProtKB-KW"/>
</dbReference>
<feature type="compositionally biased region" description="Basic residues" evidence="9">
    <location>
        <begin position="302"/>
        <end position="312"/>
    </location>
</feature>
<keyword evidence="11" id="KW-1185">Reference proteome</keyword>
<keyword evidence="5" id="KW-0698">rRNA processing</keyword>
<dbReference type="Proteomes" id="UP000262825">
    <property type="component" value="Unassembled WGS sequence"/>
</dbReference>
<organism evidence="10 11">
    <name type="scientific">Saccharomycodes ludwigii</name>
    <dbReference type="NCBI Taxonomy" id="36035"/>
    <lineage>
        <taxon>Eukaryota</taxon>
        <taxon>Fungi</taxon>
        <taxon>Dikarya</taxon>
        <taxon>Ascomycota</taxon>
        <taxon>Saccharomycotina</taxon>
        <taxon>Saccharomycetes</taxon>
        <taxon>Saccharomycodales</taxon>
        <taxon>Saccharomycodaceae</taxon>
        <taxon>Saccharomycodes</taxon>
    </lineage>
</organism>
<dbReference type="EMBL" id="UFAJ01000019">
    <property type="protein sequence ID" value="SSD58498.1"/>
    <property type="molecule type" value="Genomic_DNA"/>
</dbReference>
<dbReference type="SUPFAM" id="SSF50447">
    <property type="entry name" value="Translation proteins"/>
    <property type="match status" value="1"/>
</dbReference>
<feature type="compositionally biased region" description="Low complexity" evidence="9">
    <location>
        <begin position="313"/>
        <end position="325"/>
    </location>
</feature>
<keyword evidence="8" id="KW-0539">Nucleus</keyword>
<dbReference type="OrthoDB" id="21550at2759"/>
<reference evidence="11" key="1">
    <citation type="submission" date="2018-06" db="EMBL/GenBank/DDBJ databases">
        <authorList>
            <person name="Guldener U."/>
        </authorList>
    </citation>
    <scope>NUCLEOTIDE SEQUENCE [LARGE SCALE GENOMIC DNA]</scope>
    <source>
        <strain evidence="11">UTAD17</strain>
    </source>
</reference>
<evidence type="ECO:0000256" key="3">
    <source>
        <dbReference type="ARBA" id="ARBA00021438"/>
    </source>
</evidence>
<dbReference type="GO" id="GO:0005732">
    <property type="term" value="C:sno(s)RNA-containing ribonucleoprotein complex"/>
    <property type="evidence" value="ECO:0007669"/>
    <property type="project" value="InterPro"/>
</dbReference>